<keyword evidence="1" id="KW-1133">Transmembrane helix</keyword>
<name>X0UVR3_9ZZZZ</name>
<evidence type="ECO:0000256" key="1">
    <source>
        <dbReference type="SAM" id="Phobius"/>
    </source>
</evidence>
<feature type="transmembrane region" description="Helical" evidence="1">
    <location>
        <begin position="12"/>
        <end position="40"/>
    </location>
</feature>
<keyword evidence="1" id="KW-0472">Membrane</keyword>
<dbReference type="AlphaFoldDB" id="X0UVR3"/>
<evidence type="ECO:0000313" key="2">
    <source>
        <dbReference type="EMBL" id="GAG04398.1"/>
    </source>
</evidence>
<dbReference type="EMBL" id="BARS01026777">
    <property type="protein sequence ID" value="GAG04398.1"/>
    <property type="molecule type" value="Genomic_DNA"/>
</dbReference>
<feature type="non-terminal residue" evidence="2">
    <location>
        <position position="196"/>
    </location>
</feature>
<proteinExistence type="predicted"/>
<organism evidence="2">
    <name type="scientific">marine sediment metagenome</name>
    <dbReference type="NCBI Taxonomy" id="412755"/>
    <lineage>
        <taxon>unclassified sequences</taxon>
        <taxon>metagenomes</taxon>
        <taxon>ecological metagenomes</taxon>
    </lineage>
</organism>
<reference evidence="2" key="1">
    <citation type="journal article" date="2014" name="Front. Microbiol.">
        <title>High frequency of phylogenetically diverse reductive dehalogenase-homologous genes in deep subseafloor sedimentary metagenomes.</title>
        <authorList>
            <person name="Kawai M."/>
            <person name="Futagami T."/>
            <person name="Toyoda A."/>
            <person name="Takaki Y."/>
            <person name="Nishi S."/>
            <person name="Hori S."/>
            <person name="Arai W."/>
            <person name="Tsubouchi T."/>
            <person name="Morono Y."/>
            <person name="Uchiyama I."/>
            <person name="Ito T."/>
            <person name="Fujiyama A."/>
            <person name="Inagaki F."/>
            <person name="Takami H."/>
        </authorList>
    </citation>
    <scope>NUCLEOTIDE SEQUENCE</scope>
    <source>
        <strain evidence="2">Expedition CK06-06</strain>
    </source>
</reference>
<keyword evidence="1" id="KW-0812">Transmembrane</keyword>
<sequence>MKKYYLKKIYKIIGFIFTNLIIYGIIIGVISGLIVTFLFYTPKISLTDTYVKIEDDKIYFDFQYENKGQSPAINIEYIAKYAILYKNEQKYNGLLQGQSEQDKFEAGDIVRYTVRTSFETVGYDIFKNSEIIILCKVKYEDSSKFRNFINKRLLNNKYSIYRLTFYDVSKKEKFLSVIPLEKRNEFKEIIDKWVEE</sequence>
<accession>X0UVR3</accession>
<comment type="caution">
    <text evidence="2">The sequence shown here is derived from an EMBL/GenBank/DDBJ whole genome shotgun (WGS) entry which is preliminary data.</text>
</comment>
<protein>
    <submittedName>
        <fullName evidence="2">Uncharacterized protein</fullName>
    </submittedName>
</protein>
<gene>
    <name evidence="2" type="ORF">S01H1_42149</name>
</gene>